<name>A0A0F4GUB3_9PEZI</name>
<feature type="compositionally biased region" description="Polar residues" evidence="1">
    <location>
        <begin position="7"/>
        <end position="17"/>
    </location>
</feature>
<accession>A0A0F4GUB3</accession>
<dbReference type="Proteomes" id="UP000033647">
    <property type="component" value="Unassembled WGS sequence"/>
</dbReference>
<dbReference type="AlphaFoldDB" id="A0A0F4GUB3"/>
<keyword evidence="3" id="KW-1185">Reference proteome</keyword>
<comment type="caution">
    <text evidence="2">The sequence shown here is derived from an EMBL/GenBank/DDBJ whole genome shotgun (WGS) entry which is preliminary data.</text>
</comment>
<protein>
    <recommendedName>
        <fullName evidence="4">F-box domain-containing protein</fullName>
    </recommendedName>
</protein>
<feature type="region of interest" description="Disordered" evidence="1">
    <location>
        <begin position="1"/>
        <end position="29"/>
    </location>
</feature>
<evidence type="ECO:0000313" key="2">
    <source>
        <dbReference type="EMBL" id="KJX99805.1"/>
    </source>
</evidence>
<dbReference type="OrthoDB" id="3641265at2759"/>
<gene>
    <name evidence="2" type="ORF">TI39_contig351g00007</name>
</gene>
<evidence type="ECO:0000256" key="1">
    <source>
        <dbReference type="SAM" id="MobiDB-lite"/>
    </source>
</evidence>
<sequence length="415" mass="46337">MADLQPASASNNTNKTPQAAPRANITSINTTQEASDADLSIMSSTNTLDGLPPEMFERVAELTTFEGLKSLRLVSRSINAKAWKTCKAMLFSTVRVMLCSEASLRAAKRQARHPVFGDSIRQVILYDNMIANPNKSYESIISTRSFIQEWEKERGLQKAMKRRGEVLRLLAALLKTLHKGGRLSCLRIERWHRLARSSGPPLLPNQCYECQYRGDPFVLQTVLRAIIDSGLSAETFAMSFDDKHSDKSTTLLPVAKDGYDPAEMSQYEAAFSRFGNLELTLSVEYTGKLRTVDSGAIRSFCAATFCQKLVSLNIVGPPQWHSTSHGLPHQFNALMGMTFPCLRTLYLEGYDVECDALSAFVARHKRLSKATFGFGQLRNVAGTMDYEENWDFYQELAASSGIPEMMHDEKLMGLD</sequence>
<evidence type="ECO:0008006" key="4">
    <source>
        <dbReference type="Google" id="ProtNLM"/>
    </source>
</evidence>
<organism evidence="2 3">
    <name type="scientific">Zymoseptoria brevis</name>
    <dbReference type="NCBI Taxonomy" id="1047168"/>
    <lineage>
        <taxon>Eukaryota</taxon>
        <taxon>Fungi</taxon>
        <taxon>Dikarya</taxon>
        <taxon>Ascomycota</taxon>
        <taxon>Pezizomycotina</taxon>
        <taxon>Dothideomycetes</taxon>
        <taxon>Dothideomycetidae</taxon>
        <taxon>Mycosphaerellales</taxon>
        <taxon>Mycosphaerellaceae</taxon>
        <taxon>Zymoseptoria</taxon>
    </lineage>
</organism>
<reference evidence="2 3" key="1">
    <citation type="submission" date="2015-03" db="EMBL/GenBank/DDBJ databases">
        <title>RNA-seq based gene annotation and comparative genomics of four Zymoseptoria species reveal species-specific pathogenicity related genes and transposable element activity.</title>
        <authorList>
            <person name="Grandaubert J."/>
            <person name="Bhattacharyya A."/>
            <person name="Stukenbrock E.H."/>
        </authorList>
    </citation>
    <scope>NUCLEOTIDE SEQUENCE [LARGE SCALE GENOMIC DNA]</scope>
    <source>
        <strain evidence="2 3">Zb18110</strain>
    </source>
</reference>
<dbReference type="EMBL" id="LAFY01000343">
    <property type="protein sequence ID" value="KJX99805.1"/>
    <property type="molecule type" value="Genomic_DNA"/>
</dbReference>
<evidence type="ECO:0000313" key="3">
    <source>
        <dbReference type="Proteomes" id="UP000033647"/>
    </source>
</evidence>
<proteinExistence type="predicted"/>